<feature type="region of interest" description="Disordered" evidence="2">
    <location>
        <begin position="732"/>
        <end position="768"/>
    </location>
</feature>
<dbReference type="EMBL" id="CM000159">
    <property type="protein sequence ID" value="KRK02318.1"/>
    <property type="molecule type" value="Genomic_DNA"/>
</dbReference>
<dbReference type="AlphaFoldDB" id="B4PFV2"/>
<feature type="coiled-coil region" evidence="1">
    <location>
        <begin position="568"/>
        <end position="613"/>
    </location>
</feature>
<sequence length="814" mass="94971">MVVSESESEFLSESEPQPMSKRQAAIDGNLENLLNTRADEEDTELSPESEDNPEGTNQEVNSPGNAEHLKVNQENIKSPAKEDTTRPLVLEERHSLSIAETKKRRESVFSNELLFIPKELARSELQQRTRTLSRYAKNREYHLRMLKFPVGSGRPRYVAKKMKEACHPRYKECGNDPETTSIKDEEFIDEPLVVFQNAREVPLNMPDLEAEIGRKDQLCDDEEINIMLYDFVKEEVQSDSDADSDSEKINRKILQSQRESVIRTSSSKRQHYPYFSWHNPDREYGDLKAEIREPWKREPEIQVGCCEESSSHLAECKTEVEEEVVMEADIEVEEQENHIQELVSPERVEPPSDEEPQLPQQPQAIDAFYPSTQSQLTHEVRPAVAEVPVQDLAPVRSGSPEDFGQTTLRQQLIHHIVQPNVCNEQAYQSITCNNNAVDRVNQNLRPHPLVDASGAHEAALQWHPQNAENYSNQNQVFHKQQLHIQNSQYLQHPFKLPATQQQHEAILQQQQQAAEENLQQLRAMYQRIKSREKDQLHHLGKSLKKILDERLICERKHAEEKRLYLLKMEQFKKVEEKLKLDREQLQRQLRSDLTTLELRMADQQRQLEEKALAWSWQHQHQQRLQQQQQHLQRQHLLIQQQQQPQPQQQQQQQHFVHQEPHMNPEAYMMQQHSFLCDPSYIYPTAYQESVVYQQRIQAYHEQQNYHAAESRTTAIELQRRLLLPPPPYCQSSSRTCTEVGPPSRKVRRSRTGISEQGSDPYPRQVRSPLPPAAQILPIHRNPHAQPPEPRNDHFGMNSVMNNYVANFMNVQADR</sequence>
<evidence type="ECO:0000313" key="3">
    <source>
        <dbReference type="EMBL" id="EDW95249.2"/>
    </source>
</evidence>
<reference evidence="3 5" key="3">
    <citation type="journal article" date="2007" name="PLoS Biol.">
        <title>Principles of genome evolution in the Drosophila melanogaster species group.</title>
        <authorList>
            <person name="Ranz J.M."/>
            <person name="Maurin D."/>
            <person name="Chan Y.S."/>
            <person name="von Grotthuss M."/>
            <person name="Hillier L.W."/>
            <person name="Roote J."/>
            <person name="Ashburner M."/>
            <person name="Bergman C.M."/>
        </authorList>
    </citation>
    <scope>NUCLEOTIDE SEQUENCE [LARGE SCALE GENOMIC DNA]</scope>
    <source>
        <strain evidence="3">Tai18E2</strain>
        <strain evidence="5">Tai18E2 / Tucson 14021-0261.01</strain>
    </source>
</reference>
<feature type="region of interest" description="Disordered" evidence="2">
    <location>
        <begin position="637"/>
        <end position="656"/>
    </location>
</feature>
<dbReference type="EMBL" id="CM000159">
    <property type="protein sequence ID" value="EDW95249.2"/>
    <property type="molecule type" value="Genomic_DNA"/>
</dbReference>
<accession>B4PFV2</accession>
<feature type="coiled-coil region" evidence="1">
    <location>
        <begin position="504"/>
        <end position="531"/>
    </location>
</feature>
<evidence type="ECO:0000313" key="4">
    <source>
        <dbReference type="EMBL" id="KRK02318.1"/>
    </source>
</evidence>
<feature type="compositionally biased region" description="Acidic residues" evidence="2">
    <location>
        <begin position="39"/>
        <end position="53"/>
    </location>
</feature>
<name>B4PFV2_DROYA</name>
<feature type="compositionally biased region" description="Acidic residues" evidence="2">
    <location>
        <begin position="1"/>
        <end position="12"/>
    </location>
</feature>
<feature type="compositionally biased region" description="Polar residues" evidence="2">
    <location>
        <begin position="54"/>
        <end position="64"/>
    </location>
</feature>
<evidence type="ECO:0000256" key="2">
    <source>
        <dbReference type="SAM" id="MobiDB-lite"/>
    </source>
</evidence>
<dbReference type="OrthoDB" id="7872884at2759"/>
<organism evidence="3 5">
    <name type="scientific">Drosophila yakuba</name>
    <name type="common">Fruit fly</name>
    <dbReference type="NCBI Taxonomy" id="7245"/>
    <lineage>
        <taxon>Eukaryota</taxon>
        <taxon>Metazoa</taxon>
        <taxon>Ecdysozoa</taxon>
        <taxon>Arthropoda</taxon>
        <taxon>Hexapoda</taxon>
        <taxon>Insecta</taxon>
        <taxon>Pterygota</taxon>
        <taxon>Neoptera</taxon>
        <taxon>Endopterygota</taxon>
        <taxon>Diptera</taxon>
        <taxon>Brachycera</taxon>
        <taxon>Muscomorpha</taxon>
        <taxon>Ephydroidea</taxon>
        <taxon>Drosophilidae</taxon>
        <taxon>Drosophila</taxon>
        <taxon>Sophophora</taxon>
    </lineage>
</organism>
<proteinExistence type="predicted"/>
<keyword evidence="1" id="KW-0175">Coiled coil</keyword>
<reference evidence="3 5" key="2">
    <citation type="journal article" date="2007" name="Nature">
        <title>Evolution of genes and genomes on the Drosophila phylogeny.</title>
        <authorList>
            <consortium name="Drosophila 12 Genomes Consortium"/>
            <person name="Clark A.G."/>
            <person name="Eisen M.B."/>
            <person name="Smith D.R."/>
            <person name="Bergman C.M."/>
            <person name="Oliver B."/>
            <person name="Markow T.A."/>
            <person name="Kaufman T.C."/>
            <person name="Kellis M."/>
            <person name="Gelbart W."/>
            <person name="Iyer V.N."/>
            <person name="Pollard D.A."/>
            <person name="Sackton T.B."/>
            <person name="Larracuente A.M."/>
            <person name="Singh N.D."/>
            <person name="Abad J.P."/>
            <person name="Abt D.N."/>
            <person name="Adryan B."/>
            <person name="Aguade M."/>
            <person name="Akashi H."/>
            <person name="Anderson W.W."/>
            <person name="Aquadro C.F."/>
            <person name="Ardell D.H."/>
            <person name="Arguello R."/>
            <person name="Artieri C.G."/>
            <person name="Barbash D.A."/>
            <person name="Barker D."/>
            <person name="Barsanti P."/>
            <person name="Batterham P."/>
            <person name="Batzoglou S."/>
            <person name="Begun D."/>
            <person name="Bhutkar A."/>
            <person name="Blanco E."/>
            <person name="Bosak S.A."/>
            <person name="Bradley R.K."/>
            <person name="Brand A.D."/>
            <person name="Brent M.R."/>
            <person name="Brooks A.N."/>
            <person name="Brown R.H."/>
            <person name="Butlin R.K."/>
            <person name="Caggese C."/>
            <person name="Calvi B.R."/>
            <person name="Bernardo de Carvalho A."/>
            <person name="Caspi A."/>
            <person name="Castrezana S."/>
            <person name="Celniker S.E."/>
            <person name="Chang J.L."/>
            <person name="Chapple C."/>
            <person name="Chatterji S."/>
            <person name="Chinwalla A."/>
            <person name="Civetta A."/>
            <person name="Clifton S.W."/>
            <person name="Comeron J.M."/>
            <person name="Costello J.C."/>
            <person name="Coyne J.A."/>
            <person name="Daub J."/>
            <person name="David R.G."/>
            <person name="Delcher A.L."/>
            <person name="Delehaunty K."/>
            <person name="Do C.B."/>
            <person name="Ebling H."/>
            <person name="Edwards K."/>
            <person name="Eickbush T."/>
            <person name="Evans J.D."/>
            <person name="Filipski A."/>
            <person name="Findeiss S."/>
            <person name="Freyhult E."/>
            <person name="Fulton L."/>
            <person name="Fulton R."/>
            <person name="Garcia A.C."/>
            <person name="Gardiner A."/>
            <person name="Garfield D.A."/>
            <person name="Garvin B.E."/>
            <person name="Gibson G."/>
            <person name="Gilbert D."/>
            <person name="Gnerre S."/>
            <person name="Godfrey J."/>
            <person name="Good R."/>
            <person name="Gotea V."/>
            <person name="Gravely B."/>
            <person name="Greenberg A.J."/>
            <person name="Griffiths-Jones S."/>
            <person name="Gross S."/>
            <person name="Guigo R."/>
            <person name="Gustafson E.A."/>
            <person name="Haerty W."/>
            <person name="Hahn M.W."/>
            <person name="Halligan D.L."/>
            <person name="Halpern A.L."/>
            <person name="Halter G.M."/>
            <person name="Han M.V."/>
            <person name="Heger A."/>
            <person name="Hillier L."/>
            <person name="Hinrichs A.S."/>
            <person name="Holmes I."/>
            <person name="Hoskins R.A."/>
            <person name="Hubisz M.J."/>
            <person name="Hultmark D."/>
            <person name="Huntley M.A."/>
            <person name="Jaffe D.B."/>
            <person name="Jagadeeshan S."/>
            <person name="Jeck W.R."/>
            <person name="Johnson J."/>
            <person name="Jones C.D."/>
            <person name="Jordan W.C."/>
            <person name="Karpen G.H."/>
            <person name="Kataoka E."/>
            <person name="Keightley P.D."/>
            <person name="Kheradpour P."/>
            <person name="Kirkness E.F."/>
            <person name="Koerich L.B."/>
            <person name="Kristiansen K."/>
            <person name="Kudrna D."/>
            <person name="Kulathinal R.J."/>
            <person name="Kumar S."/>
            <person name="Kwok R."/>
            <person name="Lander E."/>
            <person name="Langley C.H."/>
            <person name="Lapoint R."/>
            <person name="Lazzaro B.P."/>
            <person name="Lee S.J."/>
            <person name="Levesque L."/>
            <person name="Li R."/>
            <person name="Lin C.F."/>
            <person name="Lin M.F."/>
            <person name="Lindblad-Toh K."/>
            <person name="Llopart A."/>
            <person name="Long M."/>
            <person name="Low L."/>
            <person name="Lozovsky E."/>
            <person name="Lu J."/>
            <person name="Luo M."/>
            <person name="Machado C.A."/>
            <person name="Makalowski W."/>
            <person name="Marzo M."/>
            <person name="Matsuda M."/>
            <person name="Matzkin L."/>
            <person name="McAllister B."/>
            <person name="McBride C.S."/>
            <person name="McKernan B."/>
            <person name="McKernan K."/>
            <person name="Mendez-Lago M."/>
            <person name="Minx P."/>
            <person name="Mollenhauer M.U."/>
            <person name="Montooth K."/>
            <person name="Mount S.M."/>
            <person name="Mu X."/>
            <person name="Myers E."/>
            <person name="Negre B."/>
            <person name="Newfeld S."/>
            <person name="Nielsen R."/>
            <person name="Noor M.A."/>
            <person name="O'Grady P."/>
            <person name="Pachter L."/>
            <person name="Papaceit M."/>
            <person name="Parisi M.J."/>
            <person name="Parisi M."/>
            <person name="Parts L."/>
            <person name="Pedersen J.S."/>
            <person name="Pesole G."/>
            <person name="Phillippy A.M."/>
            <person name="Ponting C.P."/>
            <person name="Pop M."/>
            <person name="Porcelli D."/>
            <person name="Powell J.R."/>
            <person name="Prohaska S."/>
            <person name="Pruitt K."/>
            <person name="Puig M."/>
            <person name="Quesneville H."/>
            <person name="Ram K.R."/>
            <person name="Rand D."/>
            <person name="Rasmussen M.D."/>
            <person name="Reed L.K."/>
            <person name="Reenan R."/>
            <person name="Reily A."/>
            <person name="Remington K.A."/>
            <person name="Rieger T.T."/>
            <person name="Ritchie M.G."/>
            <person name="Robin C."/>
            <person name="Rogers Y.H."/>
            <person name="Rohde C."/>
            <person name="Rozas J."/>
            <person name="Rubenfield M.J."/>
            <person name="Ruiz A."/>
            <person name="Russo S."/>
            <person name="Salzberg S.L."/>
            <person name="Sanchez-Gracia A."/>
            <person name="Saranga D.J."/>
            <person name="Sato H."/>
            <person name="Schaeffer S.W."/>
            <person name="Schatz M.C."/>
            <person name="Schlenke T."/>
            <person name="Schwartz R."/>
            <person name="Segarra C."/>
            <person name="Singh R.S."/>
            <person name="Sirot L."/>
            <person name="Sirota M."/>
            <person name="Sisneros N.B."/>
            <person name="Smith C.D."/>
            <person name="Smith T.F."/>
            <person name="Spieth J."/>
            <person name="Stage D.E."/>
            <person name="Stark A."/>
            <person name="Stephan W."/>
            <person name="Strausberg R.L."/>
            <person name="Strempel S."/>
            <person name="Sturgill D."/>
            <person name="Sutton G."/>
            <person name="Sutton G.G."/>
            <person name="Tao W."/>
            <person name="Teichmann S."/>
            <person name="Tobari Y.N."/>
            <person name="Tomimura Y."/>
            <person name="Tsolas J.M."/>
            <person name="Valente V.L."/>
            <person name="Venter E."/>
            <person name="Venter J.C."/>
            <person name="Vicario S."/>
            <person name="Vieira F.G."/>
            <person name="Vilella A.J."/>
            <person name="Villasante A."/>
            <person name="Walenz B."/>
            <person name="Wang J."/>
            <person name="Wasserman M."/>
            <person name="Watts T."/>
            <person name="Wilson D."/>
            <person name="Wilson R.K."/>
            <person name="Wing R.A."/>
            <person name="Wolfner M.F."/>
            <person name="Wong A."/>
            <person name="Wong G.K."/>
            <person name="Wu C.I."/>
            <person name="Wu G."/>
            <person name="Yamamoto D."/>
            <person name="Yang H.P."/>
            <person name="Yang S.P."/>
            <person name="Yorke J.A."/>
            <person name="Yoshida K."/>
            <person name="Zdobnov E."/>
            <person name="Zhang P."/>
            <person name="Zhang Y."/>
            <person name="Zimin A.V."/>
            <person name="Baldwin J."/>
            <person name="Abdouelleil A."/>
            <person name="Abdulkadir J."/>
            <person name="Abebe A."/>
            <person name="Abera B."/>
            <person name="Abreu J."/>
            <person name="Acer S.C."/>
            <person name="Aftuck L."/>
            <person name="Alexander A."/>
            <person name="An P."/>
            <person name="Anderson E."/>
            <person name="Anderson S."/>
            <person name="Arachi H."/>
            <person name="Azer M."/>
            <person name="Bachantsang P."/>
            <person name="Barry A."/>
            <person name="Bayul T."/>
            <person name="Berlin A."/>
            <person name="Bessette D."/>
            <person name="Bloom T."/>
            <person name="Blye J."/>
            <person name="Boguslavskiy L."/>
            <person name="Bonnet C."/>
            <person name="Boukhgalter B."/>
            <person name="Bourzgui I."/>
            <person name="Brown A."/>
            <person name="Cahill P."/>
            <person name="Channer S."/>
            <person name="Cheshatsang Y."/>
            <person name="Chuda L."/>
            <person name="Citroen M."/>
            <person name="Collymore A."/>
            <person name="Cooke P."/>
            <person name="Costello M."/>
            <person name="D'Aco K."/>
            <person name="Daza R."/>
            <person name="De Haan G."/>
            <person name="DeGray S."/>
            <person name="DeMaso C."/>
            <person name="Dhargay N."/>
            <person name="Dooley K."/>
            <person name="Dooley E."/>
            <person name="Doricent M."/>
            <person name="Dorje P."/>
            <person name="Dorjee K."/>
            <person name="Dupes A."/>
            <person name="Elong R."/>
            <person name="Falk J."/>
            <person name="Farina A."/>
            <person name="Faro S."/>
            <person name="Ferguson D."/>
            <person name="Fisher S."/>
            <person name="Foley C.D."/>
            <person name="Franke A."/>
            <person name="Friedrich D."/>
            <person name="Gadbois L."/>
            <person name="Gearin G."/>
            <person name="Gearin C.R."/>
            <person name="Giannoukos G."/>
            <person name="Goode T."/>
            <person name="Graham J."/>
            <person name="Grandbois E."/>
            <person name="Grewal S."/>
            <person name="Gyaltsen K."/>
            <person name="Hafez N."/>
            <person name="Hagos B."/>
            <person name="Hall J."/>
            <person name="Henson C."/>
            <person name="Hollinger A."/>
            <person name="Honan T."/>
            <person name="Huard M.D."/>
            <person name="Hughes L."/>
            <person name="Hurhula B."/>
            <person name="Husby M.E."/>
            <person name="Kamat A."/>
            <person name="Kanga B."/>
            <person name="Kashin S."/>
            <person name="Khazanovich D."/>
            <person name="Kisner P."/>
            <person name="Lance K."/>
            <person name="Lara M."/>
            <person name="Lee W."/>
            <person name="Lennon N."/>
            <person name="Letendre F."/>
            <person name="LeVine R."/>
            <person name="Lipovsky A."/>
            <person name="Liu X."/>
            <person name="Liu J."/>
            <person name="Liu S."/>
            <person name="Lokyitsang T."/>
            <person name="Lokyitsang Y."/>
            <person name="Lubonja R."/>
            <person name="Lui A."/>
            <person name="MacDonald P."/>
            <person name="Magnisalis V."/>
            <person name="Maru K."/>
            <person name="Matthews C."/>
            <person name="McCusker W."/>
            <person name="McDonough S."/>
            <person name="Mehta T."/>
            <person name="Meldrim J."/>
            <person name="Meneus L."/>
            <person name="Mihai O."/>
            <person name="Mihalev A."/>
            <person name="Mihova T."/>
            <person name="Mittelman R."/>
            <person name="Mlenga V."/>
            <person name="Montmayeur A."/>
            <person name="Mulrain L."/>
            <person name="Navidi A."/>
            <person name="Naylor J."/>
            <person name="Negash T."/>
            <person name="Nguyen T."/>
            <person name="Nguyen N."/>
            <person name="Nicol R."/>
            <person name="Norbu C."/>
            <person name="Norbu N."/>
            <person name="Novod N."/>
            <person name="O'Neill B."/>
            <person name="Osman S."/>
            <person name="Markiewicz E."/>
            <person name="Oyono O.L."/>
            <person name="Patti C."/>
            <person name="Phunkhang P."/>
            <person name="Pierre F."/>
            <person name="Priest M."/>
            <person name="Raghuraman S."/>
            <person name="Rege F."/>
            <person name="Reyes R."/>
            <person name="Rise C."/>
            <person name="Rogov P."/>
            <person name="Ross K."/>
            <person name="Ryan E."/>
            <person name="Settipalli S."/>
            <person name="Shea T."/>
            <person name="Sherpa N."/>
            <person name="Shi L."/>
            <person name="Shih D."/>
            <person name="Sparrow T."/>
            <person name="Spaulding J."/>
            <person name="Stalker J."/>
            <person name="Stange-Thomann N."/>
            <person name="Stavropoulos S."/>
            <person name="Stone C."/>
            <person name="Strader C."/>
            <person name="Tesfaye S."/>
            <person name="Thomson T."/>
            <person name="Thoulutsang Y."/>
            <person name="Thoulutsang D."/>
            <person name="Topham K."/>
            <person name="Topping I."/>
            <person name="Tsamla T."/>
            <person name="Vassiliev H."/>
            <person name="Vo A."/>
            <person name="Wangchuk T."/>
            <person name="Wangdi T."/>
            <person name="Weiand M."/>
            <person name="Wilkinson J."/>
            <person name="Wilson A."/>
            <person name="Yadav S."/>
            <person name="Young G."/>
            <person name="Yu Q."/>
            <person name="Zembek L."/>
            <person name="Zhong D."/>
            <person name="Zimmer A."/>
            <person name="Zwirko Z."/>
            <person name="Jaffe D.B."/>
            <person name="Alvarez P."/>
            <person name="Brockman W."/>
            <person name="Butler J."/>
            <person name="Chin C."/>
            <person name="Gnerre S."/>
            <person name="Grabherr M."/>
            <person name="Kleber M."/>
            <person name="Mauceli E."/>
            <person name="MacCallum I."/>
        </authorList>
    </citation>
    <scope>NUCLEOTIDE SEQUENCE [LARGE SCALE GENOMIC DNA]</scope>
    <source>
        <strain evidence="3">Tai18E2</strain>
        <strain evidence="5">Tai18E2 / Tucson 14021-0261.01</strain>
    </source>
</reference>
<feature type="compositionally biased region" description="Low complexity" evidence="2">
    <location>
        <begin position="637"/>
        <end position="654"/>
    </location>
</feature>
<dbReference type="KEGG" id="dya:Dyak_GE19639"/>
<dbReference type="eggNOG" id="ENOG502QURB">
    <property type="taxonomic scope" value="Eukaryota"/>
</dbReference>
<feature type="region of interest" description="Disordered" evidence="2">
    <location>
        <begin position="1"/>
        <end position="85"/>
    </location>
</feature>
<protein>
    <submittedName>
        <fullName evidence="4">Uncharacterized protein, isoform B</fullName>
    </submittedName>
    <submittedName>
        <fullName evidence="3">Uncharacterized protein, isoform C</fullName>
    </submittedName>
</protein>
<dbReference type="HOGENOM" id="CLU_349600_0_0_1"/>
<gene>
    <name evidence="3" type="primary">Dyak\GE19639</name>
    <name evidence="3" type="ORF">Dyak_GE19639</name>
</gene>
<dbReference type="Proteomes" id="UP000002282">
    <property type="component" value="Chromosome 3L"/>
</dbReference>
<reference evidence="3" key="4">
    <citation type="submission" date="2015-11" db="EMBL/GenBank/DDBJ databases">
        <authorList>
            <consortium name="FlyBase"/>
        </authorList>
    </citation>
    <scope>NUCLEOTIDE SEQUENCE</scope>
    <source>
        <strain evidence="3">Tai18E2</strain>
    </source>
</reference>
<reference evidence="3" key="1">
    <citation type="submission" date="2006-01" db="EMBL/GenBank/DDBJ databases">
        <title>The Genome of Drosophila yakuba.</title>
        <authorList>
            <consortium name="The Drosophila yakuba Sequencing Consortium"/>
        </authorList>
    </citation>
    <scope>NUCLEOTIDE SEQUENCE</scope>
    <source>
        <strain evidence="3">Tai18E2</strain>
    </source>
</reference>
<keyword evidence="5" id="KW-1185">Reference proteome</keyword>
<evidence type="ECO:0000313" key="5">
    <source>
        <dbReference type="Proteomes" id="UP000002282"/>
    </source>
</evidence>
<evidence type="ECO:0000256" key="1">
    <source>
        <dbReference type="SAM" id="Coils"/>
    </source>
</evidence>